<proteinExistence type="predicted"/>
<organism evidence="1 2">
    <name type="scientific">Lactuca virosa</name>
    <dbReference type="NCBI Taxonomy" id="75947"/>
    <lineage>
        <taxon>Eukaryota</taxon>
        <taxon>Viridiplantae</taxon>
        <taxon>Streptophyta</taxon>
        <taxon>Embryophyta</taxon>
        <taxon>Tracheophyta</taxon>
        <taxon>Spermatophyta</taxon>
        <taxon>Magnoliopsida</taxon>
        <taxon>eudicotyledons</taxon>
        <taxon>Gunneridae</taxon>
        <taxon>Pentapetalae</taxon>
        <taxon>asterids</taxon>
        <taxon>campanulids</taxon>
        <taxon>Asterales</taxon>
        <taxon>Asteraceae</taxon>
        <taxon>Cichorioideae</taxon>
        <taxon>Cichorieae</taxon>
        <taxon>Lactucinae</taxon>
        <taxon>Lactuca</taxon>
    </lineage>
</organism>
<evidence type="ECO:0000313" key="2">
    <source>
        <dbReference type="Proteomes" id="UP001157418"/>
    </source>
</evidence>
<accession>A0AAU9PV07</accession>
<name>A0AAU9PV07_9ASTR</name>
<gene>
    <name evidence="1" type="ORF">LVIROSA_LOCUS39026</name>
</gene>
<keyword evidence="2" id="KW-1185">Reference proteome</keyword>
<comment type="caution">
    <text evidence="1">The sequence shown here is derived from an EMBL/GenBank/DDBJ whole genome shotgun (WGS) entry which is preliminary data.</text>
</comment>
<reference evidence="1 2" key="1">
    <citation type="submission" date="2022-01" db="EMBL/GenBank/DDBJ databases">
        <authorList>
            <person name="Xiong W."/>
            <person name="Schranz E."/>
        </authorList>
    </citation>
    <scope>NUCLEOTIDE SEQUENCE [LARGE SCALE GENOMIC DNA]</scope>
</reference>
<dbReference type="EMBL" id="CAKMRJ010005745">
    <property type="protein sequence ID" value="CAH1453808.1"/>
    <property type="molecule type" value="Genomic_DNA"/>
</dbReference>
<sequence>MKKEVVIFKLKWWTENNMNDGEVMLMRHMETFKGQGPNDWDSEIEKDQKQQKTQLTTLRSKYVTKILVNDINIYSNKIIEEGLEFEKLTTEEQK</sequence>
<dbReference type="AlphaFoldDB" id="A0AAU9PV07"/>
<evidence type="ECO:0000313" key="1">
    <source>
        <dbReference type="EMBL" id="CAH1453808.1"/>
    </source>
</evidence>
<protein>
    <submittedName>
        <fullName evidence="1">Uncharacterized protein</fullName>
    </submittedName>
</protein>
<dbReference type="Proteomes" id="UP001157418">
    <property type="component" value="Unassembled WGS sequence"/>
</dbReference>